<dbReference type="EMBL" id="OW240914">
    <property type="protein sequence ID" value="CAH2273127.1"/>
    <property type="molecule type" value="Genomic_DNA"/>
</dbReference>
<proteinExistence type="predicted"/>
<evidence type="ECO:0000313" key="2">
    <source>
        <dbReference type="EMBL" id="CAH2273127.1"/>
    </source>
</evidence>
<dbReference type="AlphaFoldDB" id="A0AAD1RJS6"/>
<sequence>MASEEFQSLLDSTMAQSINKALASAMGVMSSSITQSVTKALIQSQSCGPQSTLNPGSTNVVQPGRKALTKSKHIASPPELQVQPAMTDTPQAVKDGAIPPRNRAPGRVKSARSWKWARAQEDSSDSDRSLEEEYDELCMDHYSAEYSDSGSEVKFHTATQKATAQGTEPAVSGEGDDLRDPL</sequence>
<evidence type="ECO:0000313" key="3">
    <source>
        <dbReference type="Proteomes" id="UP001295444"/>
    </source>
</evidence>
<feature type="region of interest" description="Disordered" evidence="1">
    <location>
        <begin position="90"/>
        <end position="132"/>
    </location>
</feature>
<organism evidence="2 3">
    <name type="scientific">Pelobates cultripes</name>
    <name type="common">Western spadefoot toad</name>
    <dbReference type="NCBI Taxonomy" id="61616"/>
    <lineage>
        <taxon>Eukaryota</taxon>
        <taxon>Metazoa</taxon>
        <taxon>Chordata</taxon>
        <taxon>Craniata</taxon>
        <taxon>Vertebrata</taxon>
        <taxon>Euteleostomi</taxon>
        <taxon>Amphibia</taxon>
        <taxon>Batrachia</taxon>
        <taxon>Anura</taxon>
        <taxon>Pelobatoidea</taxon>
        <taxon>Pelobatidae</taxon>
        <taxon>Pelobates</taxon>
    </lineage>
</organism>
<feature type="non-terminal residue" evidence="2">
    <location>
        <position position="182"/>
    </location>
</feature>
<accession>A0AAD1RJS6</accession>
<dbReference type="Proteomes" id="UP001295444">
    <property type="component" value="Chromosome 03"/>
</dbReference>
<keyword evidence="3" id="KW-1185">Reference proteome</keyword>
<feature type="compositionally biased region" description="Polar residues" evidence="1">
    <location>
        <begin position="157"/>
        <end position="166"/>
    </location>
</feature>
<gene>
    <name evidence="2" type="ORF">PECUL_23A023966</name>
</gene>
<feature type="compositionally biased region" description="Basic and acidic residues" evidence="1">
    <location>
        <begin position="118"/>
        <end position="131"/>
    </location>
</feature>
<evidence type="ECO:0000256" key="1">
    <source>
        <dbReference type="SAM" id="MobiDB-lite"/>
    </source>
</evidence>
<name>A0AAD1RJS6_PELCU</name>
<feature type="region of interest" description="Disordered" evidence="1">
    <location>
        <begin position="146"/>
        <end position="182"/>
    </location>
</feature>
<reference evidence="2" key="1">
    <citation type="submission" date="2022-03" db="EMBL/GenBank/DDBJ databases">
        <authorList>
            <person name="Alioto T."/>
            <person name="Alioto T."/>
            <person name="Gomez Garrido J."/>
        </authorList>
    </citation>
    <scope>NUCLEOTIDE SEQUENCE</scope>
</reference>
<protein>
    <submittedName>
        <fullName evidence="2">Uncharacterized protein</fullName>
    </submittedName>
</protein>